<evidence type="ECO:0000256" key="1">
    <source>
        <dbReference type="SAM" id="MobiDB-lite"/>
    </source>
</evidence>
<keyword evidence="3" id="KW-1185">Reference proteome</keyword>
<evidence type="ECO:0000313" key="3">
    <source>
        <dbReference type="Proteomes" id="UP000799537"/>
    </source>
</evidence>
<dbReference type="EMBL" id="ML993597">
    <property type="protein sequence ID" value="KAF2166136.1"/>
    <property type="molecule type" value="Genomic_DNA"/>
</dbReference>
<dbReference type="AlphaFoldDB" id="A0A6A6CL41"/>
<feature type="region of interest" description="Disordered" evidence="1">
    <location>
        <begin position="1"/>
        <end position="33"/>
    </location>
</feature>
<dbReference type="Proteomes" id="UP000799537">
    <property type="component" value="Unassembled WGS sequence"/>
</dbReference>
<dbReference type="RefSeq" id="XP_033667025.1">
    <property type="nucleotide sequence ID" value="XM_033812886.1"/>
</dbReference>
<sequence length="205" mass="22856">MPATRDKTISDLQDVPGNPSLPRSQPTRTPAGDRMMIGKHESLYEVVREKSFFCPSYPARCGIPSPSRLATRIIPISIKETPTRTSTRSVLRWMSTKYGGQKQGRYDWDSACEYPGSPSPIGKKLAAEEERWDATWDSFPPTYHTREIAKPNTNSKEQEQKPQSCWSSSGTIRGPSANTCISTTSTTWLNLQSGRATTAPQPLFE</sequence>
<reference evidence="2" key="1">
    <citation type="journal article" date="2020" name="Stud. Mycol.">
        <title>101 Dothideomycetes genomes: a test case for predicting lifestyles and emergence of pathogens.</title>
        <authorList>
            <person name="Haridas S."/>
            <person name="Albert R."/>
            <person name="Binder M."/>
            <person name="Bloem J."/>
            <person name="Labutti K."/>
            <person name="Salamov A."/>
            <person name="Andreopoulos B."/>
            <person name="Baker S."/>
            <person name="Barry K."/>
            <person name="Bills G."/>
            <person name="Bluhm B."/>
            <person name="Cannon C."/>
            <person name="Castanera R."/>
            <person name="Culley D."/>
            <person name="Daum C."/>
            <person name="Ezra D."/>
            <person name="Gonzalez J."/>
            <person name="Henrissat B."/>
            <person name="Kuo A."/>
            <person name="Liang C."/>
            <person name="Lipzen A."/>
            <person name="Lutzoni F."/>
            <person name="Magnuson J."/>
            <person name="Mondo S."/>
            <person name="Nolan M."/>
            <person name="Ohm R."/>
            <person name="Pangilinan J."/>
            <person name="Park H.-J."/>
            <person name="Ramirez L."/>
            <person name="Alfaro M."/>
            <person name="Sun H."/>
            <person name="Tritt A."/>
            <person name="Yoshinaga Y."/>
            <person name="Zwiers L.-H."/>
            <person name="Turgeon B."/>
            <person name="Goodwin S."/>
            <person name="Spatafora J."/>
            <person name="Crous P."/>
            <person name="Grigoriev I."/>
        </authorList>
    </citation>
    <scope>NUCLEOTIDE SEQUENCE</scope>
    <source>
        <strain evidence="2">ATCC 36951</strain>
    </source>
</reference>
<feature type="region of interest" description="Disordered" evidence="1">
    <location>
        <begin position="147"/>
        <end position="179"/>
    </location>
</feature>
<proteinExistence type="predicted"/>
<name>A0A6A6CL41_ZASCE</name>
<feature type="compositionally biased region" description="Polar residues" evidence="1">
    <location>
        <begin position="151"/>
        <end position="179"/>
    </location>
</feature>
<accession>A0A6A6CL41</accession>
<organism evidence="2 3">
    <name type="scientific">Zasmidium cellare ATCC 36951</name>
    <dbReference type="NCBI Taxonomy" id="1080233"/>
    <lineage>
        <taxon>Eukaryota</taxon>
        <taxon>Fungi</taxon>
        <taxon>Dikarya</taxon>
        <taxon>Ascomycota</taxon>
        <taxon>Pezizomycotina</taxon>
        <taxon>Dothideomycetes</taxon>
        <taxon>Dothideomycetidae</taxon>
        <taxon>Mycosphaerellales</taxon>
        <taxon>Mycosphaerellaceae</taxon>
        <taxon>Zasmidium</taxon>
    </lineage>
</organism>
<gene>
    <name evidence="2" type="ORF">M409DRAFT_55015</name>
</gene>
<evidence type="ECO:0000313" key="2">
    <source>
        <dbReference type="EMBL" id="KAF2166136.1"/>
    </source>
</evidence>
<protein>
    <submittedName>
        <fullName evidence="2">Uncharacterized protein</fullName>
    </submittedName>
</protein>
<dbReference type="GeneID" id="54566158"/>